<dbReference type="Pfam" id="PF07603">
    <property type="entry name" value="Lcl_C"/>
    <property type="match status" value="1"/>
</dbReference>
<feature type="domain" description="Lcl C-terminal" evidence="1">
    <location>
        <begin position="195"/>
        <end position="308"/>
    </location>
</feature>
<gene>
    <name evidence="2" type="ORF">MNB_ARC-1_1283</name>
</gene>
<proteinExistence type="predicted"/>
<dbReference type="PROSITE" id="PS51257">
    <property type="entry name" value="PROKAR_LIPOPROTEIN"/>
    <property type="match status" value="1"/>
</dbReference>
<sequence length="312" mass="34212">MIKSVLLILIFNSLLLFTACGSSSTGAGGSNPTGGGSTNTNKPYTTTQLYIKSAIYDNNRTTTVNDDKLYLYFNKDIDPLSINTDSSVNYDINGTGAIGSVSNSNYNSSVFRHKVSLVSTPSTKFDDNGSTKISIRDNQITDTNGNFPQDFNQTAVKKFNVFGRLKTGQTITYQEFDDGNTTRSIARSYTNNGDGTVTDNTTGLMWQDDEDAKNIVKSQTDLTTYCQDLTLAGYSDWHLPSIRELTSIVDRGRDSAPLIDPVFTNVSVYYWTSTNPPDASSASYRIDFSKGTEPVGSKRLPSHVRCVRVLSN</sequence>
<dbReference type="PANTHER" id="PTHR35812">
    <property type="entry name" value="LIPOPROTEIN"/>
    <property type="match status" value="1"/>
</dbReference>
<dbReference type="AlphaFoldDB" id="A0A3B1E7J0"/>
<evidence type="ECO:0000313" key="2">
    <source>
        <dbReference type="EMBL" id="VAY88020.1"/>
    </source>
</evidence>
<accession>A0A3B1E7J0</accession>
<dbReference type="PANTHER" id="PTHR35812:SF1">
    <property type="entry name" value="LIPOPROTEIN"/>
    <property type="match status" value="1"/>
</dbReference>
<protein>
    <recommendedName>
        <fullName evidence="1">Lcl C-terminal domain-containing protein</fullName>
    </recommendedName>
</protein>
<evidence type="ECO:0000259" key="1">
    <source>
        <dbReference type="Pfam" id="PF07603"/>
    </source>
</evidence>
<dbReference type="InterPro" id="IPR011460">
    <property type="entry name" value="Lcl_C"/>
</dbReference>
<reference evidence="2" key="1">
    <citation type="submission" date="2018-10" db="EMBL/GenBank/DDBJ databases">
        <authorList>
            <person name="Aoki K."/>
        </authorList>
    </citation>
    <scope>NUCLEOTIDE SEQUENCE</scope>
</reference>
<organism evidence="2">
    <name type="scientific">hydrothermal vent metagenome</name>
    <dbReference type="NCBI Taxonomy" id="652676"/>
    <lineage>
        <taxon>unclassified sequences</taxon>
        <taxon>metagenomes</taxon>
        <taxon>ecological metagenomes</taxon>
    </lineage>
</organism>
<name>A0A3B1E7J0_9ZZZZ</name>
<dbReference type="EMBL" id="UOYO01000040">
    <property type="protein sequence ID" value="VAY88020.1"/>
    <property type="molecule type" value="Genomic_DNA"/>
</dbReference>